<proteinExistence type="inferred from homology"/>
<evidence type="ECO:0000313" key="3">
    <source>
        <dbReference type="EMBL" id="MDQ0177047.1"/>
    </source>
</evidence>
<sequence length="218" mass="24797">MTVRQMFDSQLHELHKNLLSMGMLVDAAIYKAVKSLVDKDAALAQEVVEGDQTINEMELEIERRSFELIALQQPVGSDLRRIVTTIKVATDLERMADHAVSIAKVAIRLHNDAYAKPLIDIPEMGELVKDMVHKALNAYIDIDLEAAKSIAARDDQLDHHFYAIYGDLVNLMIQDSRHIEQATYLIFVAQYLERIGDYVTNICEWIIYLKTGKLVELN</sequence>
<dbReference type="RefSeq" id="WP_307230709.1">
    <property type="nucleotide sequence ID" value="NZ_JAUSTT010000018.1"/>
</dbReference>
<feature type="domain" description="PhoU" evidence="2">
    <location>
        <begin position="19"/>
        <end position="105"/>
    </location>
</feature>
<keyword evidence="1" id="KW-0813">Transport</keyword>
<comment type="similarity">
    <text evidence="1">Belongs to the PhoU family.</text>
</comment>
<keyword evidence="1" id="KW-0592">Phosphate transport</keyword>
<keyword evidence="1" id="KW-0963">Cytoplasm</keyword>
<gene>
    <name evidence="3" type="ORF">J2S08_002926</name>
</gene>
<dbReference type="InterPro" id="IPR028366">
    <property type="entry name" value="PhoU"/>
</dbReference>
<comment type="subunit">
    <text evidence="1">Homodimer.</text>
</comment>
<dbReference type="Gene3D" id="1.20.58.220">
    <property type="entry name" value="Phosphate transport system protein phou homolog 2, domain 2"/>
    <property type="match status" value="1"/>
</dbReference>
<dbReference type="PIRSF" id="PIRSF003107">
    <property type="entry name" value="PhoU"/>
    <property type="match status" value="1"/>
</dbReference>
<protein>
    <recommendedName>
        <fullName evidence="1">Phosphate-specific transport system accessory protein PhoU</fullName>
    </recommendedName>
</protein>
<evidence type="ECO:0000313" key="4">
    <source>
        <dbReference type="Proteomes" id="UP001223586"/>
    </source>
</evidence>
<dbReference type="Proteomes" id="UP001223586">
    <property type="component" value="Unassembled WGS sequence"/>
</dbReference>
<comment type="caution">
    <text evidence="3">The sequence shown here is derived from an EMBL/GenBank/DDBJ whole genome shotgun (WGS) entry which is preliminary data.</text>
</comment>
<organism evidence="3 4">
    <name type="scientific">Bacillus chungangensis</name>
    <dbReference type="NCBI Taxonomy" id="587633"/>
    <lineage>
        <taxon>Bacteria</taxon>
        <taxon>Bacillati</taxon>
        <taxon>Bacillota</taxon>
        <taxon>Bacilli</taxon>
        <taxon>Bacillales</taxon>
        <taxon>Bacillaceae</taxon>
        <taxon>Bacillus</taxon>
    </lineage>
</organism>
<dbReference type="PANTHER" id="PTHR42930">
    <property type="entry name" value="PHOSPHATE-SPECIFIC TRANSPORT SYSTEM ACCESSORY PROTEIN PHOU"/>
    <property type="match status" value="1"/>
</dbReference>
<dbReference type="SUPFAM" id="SSF109755">
    <property type="entry name" value="PhoU-like"/>
    <property type="match status" value="1"/>
</dbReference>
<dbReference type="Pfam" id="PF01895">
    <property type="entry name" value="PhoU"/>
    <property type="match status" value="2"/>
</dbReference>
<evidence type="ECO:0000259" key="2">
    <source>
        <dbReference type="Pfam" id="PF01895"/>
    </source>
</evidence>
<dbReference type="InterPro" id="IPR026022">
    <property type="entry name" value="PhoU_dom"/>
</dbReference>
<accession>A0ABT9WW02</accession>
<feature type="domain" description="PhoU" evidence="2">
    <location>
        <begin position="121"/>
        <end position="206"/>
    </location>
</feature>
<dbReference type="NCBIfam" id="TIGR02135">
    <property type="entry name" value="phoU_full"/>
    <property type="match status" value="1"/>
</dbReference>
<comment type="function">
    <text evidence="1">Plays a role in the regulation of phosphate uptake.</text>
</comment>
<name>A0ABT9WW02_9BACI</name>
<dbReference type="PANTHER" id="PTHR42930:SF3">
    <property type="entry name" value="PHOSPHATE-SPECIFIC TRANSPORT SYSTEM ACCESSORY PROTEIN PHOU"/>
    <property type="match status" value="1"/>
</dbReference>
<reference evidence="3 4" key="1">
    <citation type="submission" date="2023-07" db="EMBL/GenBank/DDBJ databases">
        <title>Genomic Encyclopedia of Type Strains, Phase IV (KMG-IV): sequencing the most valuable type-strain genomes for metagenomic binning, comparative biology and taxonomic classification.</title>
        <authorList>
            <person name="Goeker M."/>
        </authorList>
    </citation>
    <scope>NUCLEOTIDE SEQUENCE [LARGE SCALE GENOMIC DNA]</scope>
    <source>
        <strain evidence="3 4">DSM 23837</strain>
    </source>
</reference>
<dbReference type="InterPro" id="IPR038078">
    <property type="entry name" value="PhoU-like_sf"/>
</dbReference>
<evidence type="ECO:0000256" key="1">
    <source>
        <dbReference type="PIRNR" id="PIRNR003107"/>
    </source>
</evidence>
<comment type="subcellular location">
    <subcellularLocation>
        <location evidence="1">Cytoplasm</location>
    </subcellularLocation>
</comment>
<dbReference type="EMBL" id="JAUSTT010000018">
    <property type="protein sequence ID" value="MDQ0177047.1"/>
    <property type="molecule type" value="Genomic_DNA"/>
</dbReference>
<keyword evidence="4" id="KW-1185">Reference proteome</keyword>